<dbReference type="PANTHER" id="PTHR33784:SF24">
    <property type="entry name" value="GENOME ASSEMBLY, CHROMOSOME: A08"/>
    <property type="match status" value="1"/>
</dbReference>
<dbReference type="SUPFAM" id="SSF81901">
    <property type="entry name" value="HCP-like"/>
    <property type="match status" value="1"/>
</dbReference>
<feature type="domain" description="At2g35280-like TPR" evidence="2">
    <location>
        <begin position="46"/>
        <end position="139"/>
    </location>
</feature>
<dbReference type="InterPro" id="IPR057136">
    <property type="entry name" value="At2g35280_TPR_dom"/>
</dbReference>
<evidence type="ECO:0000259" key="2">
    <source>
        <dbReference type="Pfam" id="PF23310"/>
    </source>
</evidence>
<feature type="compositionally biased region" description="Polar residues" evidence="1">
    <location>
        <begin position="1"/>
        <end position="11"/>
    </location>
</feature>
<gene>
    <name evidence="3" type="ORF">Bca52824_026803</name>
</gene>
<organism evidence="3 4">
    <name type="scientific">Brassica carinata</name>
    <name type="common">Ethiopian mustard</name>
    <name type="synonym">Abyssinian cabbage</name>
    <dbReference type="NCBI Taxonomy" id="52824"/>
    <lineage>
        <taxon>Eukaryota</taxon>
        <taxon>Viridiplantae</taxon>
        <taxon>Streptophyta</taxon>
        <taxon>Embryophyta</taxon>
        <taxon>Tracheophyta</taxon>
        <taxon>Spermatophyta</taxon>
        <taxon>Magnoliopsida</taxon>
        <taxon>eudicotyledons</taxon>
        <taxon>Gunneridae</taxon>
        <taxon>Pentapetalae</taxon>
        <taxon>rosids</taxon>
        <taxon>malvids</taxon>
        <taxon>Brassicales</taxon>
        <taxon>Brassicaceae</taxon>
        <taxon>Brassiceae</taxon>
        <taxon>Brassica</taxon>
    </lineage>
</organism>
<evidence type="ECO:0000313" key="3">
    <source>
        <dbReference type="EMBL" id="KAG2307055.1"/>
    </source>
</evidence>
<protein>
    <recommendedName>
        <fullName evidence="2">At2g35280-like TPR domain-containing protein</fullName>
    </recommendedName>
</protein>
<reference evidence="3 4" key="1">
    <citation type="submission" date="2020-02" db="EMBL/GenBank/DDBJ databases">
        <authorList>
            <person name="Ma Q."/>
            <person name="Huang Y."/>
            <person name="Song X."/>
            <person name="Pei D."/>
        </authorList>
    </citation>
    <scope>NUCLEOTIDE SEQUENCE [LARGE SCALE GENOMIC DNA]</scope>
    <source>
        <strain evidence="3">Sxm20200214</strain>
        <tissue evidence="3">Leaf</tissue>
    </source>
</reference>
<feature type="compositionally biased region" description="Low complexity" evidence="1">
    <location>
        <begin position="12"/>
        <end position="25"/>
    </location>
</feature>
<comment type="caution">
    <text evidence="3">The sequence shown here is derived from an EMBL/GenBank/DDBJ whole genome shotgun (WGS) entry which is preliminary data.</text>
</comment>
<name>A0A8X7SIC5_BRACI</name>
<dbReference type="Pfam" id="PF23310">
    <property type="entry name" value="TPR_27"/>
    <property type="match status" value="1"/>
</dbReference>
<dbReference type="PANTHER" id="PTHR33784">
    <property type="entry name" value="OS05G0482100 PROTEIN"/>
    <property type="match status" value="1"/>
</dbReference>
<keyword evidence="4" id="KW-1185">Reference proteome</keyword>
<dbReference type="Proteomes" id="UP000886595">
    <property type="component" value="Unassembled WGS sequence"/>
</dbReference>
<dbReference type="AlphaFoldDB" id="A0A8X7SIC5"/>
<accession>A0A8X7SIC5</accession>
<proteinExistence type="predicted"/>
<evidence type="ECO:0000256" key="1">
    <source>
        <dbReference type="SAM" id="MobiDB-lite"/>
    </source>
</evidence>
<feature type="region of interest" description="Disordered" evidence="1">
    <location>
        <begin position="1"/>
        <end position="25"/>
    </location>
</feature>
<evidence type="ECO:0000313" key="4">
    <source>
        <dbReference type="Proteomes" id="UP000886595"/>
    </source>
</evidence>
<dbReference type="EMBL" id="JAAMPC010000006">
    <property type="protein sequence ID" value="KAG2307055.1"/>
    <property type="molecule type" value="Genomic_DNA"/>
</dbReference>
<sequence>MGSETSVKNYKNNSDGDSSDSNDFNNSDPATYFKNMDLRYFVAEPFEMLTKHARLKEKCLENGNPEAHYIEGVLRYFVHKDKHKGLRHLRESSMVNNTNGTYLYGLLMLALGHYHKGKKYLDKLEWKESLSTSDACLERLCKLRSTISLPNQ</sequence>
<dbReference type="InterPro" id="IPR040338">
    <property type="entry name" value="At1g67623-like"/>
</dbReference>
<dbReference type="OrthoDB" id="1865546at2759"/>